<accession>A0A1G9NLG7</accession>
<evidence type="ECO:0000256" key="2">
    <source>
        <dbReference type="ARBA" id="ARBA00009025"/>
    </source>
</evidence>
<dbReference type="Pfam" id="PF00361">
    <property type="entry name" value="Proton_antipo_M"/>
    <property type="match status" value="1"/>
</dbReference>
<feature type="transmembrane region" description="Helical" evidence="10">
    <location>
        <begin position="422"/>
        <end position="445"/>
    </location>
</feature>
<evidence type="ECO:0000259" key="11">
    <source>
        <dbReference type="Pfam" id="PF00361"/>
    </source>
</evidence>
<dbReference type="GO" id="GO:0012505">
    <property type="term" value="C:endomembrane system"/>
    <property type="evidence" value="ECO:0007669"/>
    <property type="project" value="UniProtKB-SubCell"/>
</dbReference>
<feature type="transmembrane region" description="Helical" evidence="10">
    <location>
        <begin position="27"/>
        <end position="47"/>
    </location>
</feature>
<dbReference type="PANTHER" id="PTHR43507">
    <property type="entry name" value="NADH-UBIQUINONE OXIDOREDUCTASE CHAIN 4"/>
    <property type="match status" value="1"/>
</dbReference>
<keyword evidence="4 9" id="KW-0812">Transmembrane</keyword>
<feature type="transmembrane region" description="Helical" evidence="10">
    <location>
        <begin position="224"/>
        <end position="243"/>
    </location>
</feature>
<feature type="transmembrane region" description="Helical" evidence="10">
    <location>
        <begin position="466"/>
        <end position="483"/>
    </location>
</feature>
<dbReference type="NCBIfam" id="NF004498">
    <property type="entry name" value="PRK05846.1-1"/>
    <property type="match status" value="1"/>
</dbReference>
<dbReference type="PANTHER" id="PTHR43507:SF1">
    <property type="entry name" value="NADH-UBIQUINONE OXIDOREDUCTASE CHAIN 4"/>
    <property type="match status" value="1"/>
</dbReference>
<dbReference type="OrthoDB" id="9768329at2"/>
<feature type="transmembrane region" description="Helical" evidence="10">
    <location>
        <begin position="319"/>
        <end position="336"/>
    </location>
</feature>
<dbReference type="GO" id="GO:0048039">
    <property type="term" value="F:ubiquinone binding"/>
    <property type="evidence" value="ECO:0007669"/>
    <property type="project" value="TreeGrafter"/>
</dbReference>
<evidence type="ECO:0000256" key="1">
    <source>
        <dbReference type="ARBA" id="ARBA00004127"/>
    </source>
</evidence>
<feature type="transmembrane region" description="Helical" evidence="10">
    <location>
        <begin position="185"/>
        <end position="204"/>
    </location>
</feature>
<dbReference type="GO" id="GO:0042773">
    <property type="term" value="P:ATP synthesis coupled electron transport"/>
    <property type="evidence" value="ECO:0007669"/>
    <property type="project" value="InterPro"/>
</dbReference>
<evidence type="ECO:0000256" key="3">
    <source>
        <dbReference type="ARBA" id="ARBA00019906"/>
    </source>
</evidence>
<feature type="transmembrane region" description="Helical" evidence="10">
    <location>
        <begin position="118"/>
        <end position="139"/>
    </location>
</feature>
<dbReference type="GO" id="GO:0015990">
    <property type="term" value="P:electron transport coupled proton transport"/>
    <property type="evidence" value="ECO:0007669"/>
    <property type="project" value="TreeGrafter"/>
</dbReference>
<feature type="transmembrane region" description="Helical" evidence="10">
    <location>
        <begin position="290"/>
        <end position="312"/>
    </location>
</feature>
<evidence type="ECO:0000256" key="6">
    <source>
        <dbReference type="ARBA" id="ARBA00023136"/>
    </source>
</evidence>
<dbReference type="EMBL" id="FNGI01000008">
    <property type="protein sequence ID" value="SDL87446.1"/>
    <property type="molecule type" value="Genomic_DNA"/>
</dbReference>
<dbReference type="GO" id="GO:0008137">
    <property type="term" value="F:NADH dehydrogenase (ubiquinone) activity"/>
    <property type="evidence" value="ECO:0007669"/>
    <property type="project" value="InterPro"/>
</dbReference>
<protein>
    <recommendedName>
        <fullName evidence="3">NADH-quinone oxidoreductase subunit M</fullName>
    </recommendedName>
    <alternativeName>
        <fullName evidence="7">NADH dehydrogenase I subunit M</fullName>
    </alternativeName>
    <alternativeName>
        <fullName evidence="8">NDH-1 subunit M</fullName>
    </alternativeName>
</protein>
<dbReference type="InterPro" id="IPR010227">
    <property type="entry name" value="NADH_Q_OxRdtase_chainM/4"/>
</dbReference>
<comment type="subcellular location">
    <subcellularLocation>
        <location evidence="1">Endomembrane system</location>
        <topology evidence="1">Multi-pass membrane protein</topology>
    </subcellularLocation>
    <subcellularLocation>
        <location evidence="9">Membrane</location>
        <topology evidence="9">Multi-pass membrane protein</topology>
    </subcellularLocation>
</comment>
<evidence type="ECO:0000313" key="13">
    <source>
        <dbReference type="Proteomes" id="UP000198654"/>
    </source>
</evidence>
<evidence type="ECO:0000256" key="8">
    <source>
        <dbReference type="ARBA" id="ARBA00032798"/>
    </source>
</evidence>
<evidence type="ECO:0000313" key="12">
    <source>
        <dbReference type="EMBL" id="SDL87446.1"/>
    </source>
</evidence>
<dbReference type="PRINTS" id="PR01437">
    <property type="entry name" value="NUOXDRDTASE4"/>
</dbReference>
<keyword evidence="5 10" id="KW-1133">Transmembrane helix</keyword>
<dbReference type="RefSeq" id="WP_089729556.1">
    <property type="nucleotide sequence ID" value="NZ_FNGI01000008.1"/>
</dbReference>
<evidence type="ECO:0000256" key="9">
    <source>
        <dbReference type="RuleBase" id="RU000320"/>
    </source>
</evidence>
<reference evidence="12 13" key="1">
    <citation type="submission" date="2016-10" db="EMBL/GenBank/DDBJ databases">
        <authorList>
            <person name="de Groot N.N."/>
        </authorList>
    </citation>
    <scope>NUCLEOTIDE SEQUENCE [LARGE SCALE GENOMIC DNA]</scope>
    <source>
        <strain evidence="12 13">DSM 14789</strain>
    </source>
</reference>
<feature type="domain" description="NADH:quinone oxidoreductase/Mrp antiporter transmembrane" evidence="11">
    <location>
        <begin position="138"/>
        <end position="432"/>
    </location>
</feature>
<evidence type="ECO:0000256" key="10">
    <source>
        <dbReference type="SAM" id="Phobius"/>
    </source>
</evidence>
<feature type="transmembrane region" description="Helical" evidence="10">
    <location>
        <begin position="383"/>
        <end position="402"/>
    </location>
</feature>
<comment type="similarity">
    <text evidence="2">Belongs to the complex I subunit 4 family.</text>
</comment>
<gene>
    <name evidence="12" type="ORF">SAMN05661010_02770</name>
</gene>
<dbReference type="Proteomes" id="UP000198654">
    <property type="component" value="Unassembled WGS sequence"/>
</dbReference>
<keyword evidence="13" id="KW-1185">Reference proteome</keyword>
<dbReference type="NCBIfam" id="TIGR01972">
    <property type="entry name" value="NDH_I_M"/>
    <property type="match status" value="1"/>
</dbReference>
<dbReference type="InterPro" id="IPR001750">
    <property type="entry name" value="ND/Mrp_TM"/>
</dbReference>
<feature type="transmembrane region" description="Helical" evidence="10">
    <location>
        <begin position="90"/>
        <end position="111"/>
    </location>
</feature>
<dbReference type="GO" id="GO:0016020">
    <property type="term" value="C:membrane"/>
    <property type="evidence" value="ECO:0007669"/>
    <property type="project" value="UniProtKB-SubCell"/>
</dbReference>
<organism evidence="12 13">
    <name type="scientific">Modicisalibacter muralis</name>
    <dbReference type="NCBI Taxonomy" id="119000"/>
    <lineage>
        <taxon>Bacteria</taxon>
        <taxon>Pseudomonadati</taxon>
        <taxon>Pseudomonadota</taxon>
        <taxon>Gammaproteobacteria</taxon>
        <taxon>Oceanospirillales</taxon>
        <taxon>Halomonadaceae</taxon>
        <taxon>Modicisalibacter</taxon>
    </lineage>
</organism>
<dbReference type="AlphaFoldDB" id="A0A1G9NLG7"/>
<evidence type="ECO:0000256" key="4">
    <source>
        <dbReference type="ARBA" id="ARBA00022692"/>
    </source>
</evidence>
<sequence length="518" mass="56374">MTLVWLILIPFIGGLLCWQAERWGEMAPRWIALGTMLLELLITLGLWWSGDYQLPAGAMAGAADGAAWAMEWRVPWIPRFGIDVHLALDGLSLVLIALTGFLGALAVLCSWTEIVRRVGFFHLNLLWILGGVVGVFLAIDLFLFFFFWEMMLVPMYFLIALWGHSGSDGKTRIATAAKFFIYTQASGLLMLVAILGLVFIHYTNTGEYSFSYEVLRNTPLSDGVAMWLMLGFFIAFAVKLPVVPLHGWLPDAHAQAPTAGSVDLAGILLKTAAYGMLRFAIPLFPEASQAFAPIAMGLGLVGIFYGAVMACGQHDIKRLIAYTSISHMGFVLIGIYSGSKLALQGVVALMVAHAFSAAALFILSGQIYERLGSRDMRKMGGLWGRMGSLSGFSLCFVMASLGMPGTANFVGEFMVLFGTFGVAPWVVVIASAGLVLAAVYSLILMQRAHYGPSRDEQRFADFDRREYAMMLSLLALVLFFGLYPQPLLDTTASAMSQVQQIFSVADANAATTLLTGAR</sequence>
<name>A0A1G9NLG7_9GAMM</name>
<evidence type="ECO:0000256" key="5">
    <source>
        <dbReference type="ARBA" id="ARBA00022989"/>
    </source>
</evidence>
<keyword evidence="6 10" id="KW-0472">Membrane</keyword>
<dbReference type="GO" id="GO:0003954">
    <property type="term" value="F:NADH dehydrogenase activity"/>
    <property type="evidence" value="ECO:0007669"/>
    <property type="project" value="TreeGrafter"/>
</dbReference>
<proteinExistence type="inferred from homology"/>
<evidence type="ECO:0000256" key="7">
    <source>
        <dbReference type="ARBA" id="ARBA00031584"/>
    </source>
</evidence>
<dbReference type="STRING" id="119000.SAMN05661010_02770"/>
<dbReference type="InterPro" id="IPR003918">
    <property type="entry name" value="NADH_UbQ_OxRdtase"/>
</dbReference>
<feature type="transmembrane region" description="Helical" evidence="10">
    <location>
        <begin position="342"/>
        <end position="363"/>
    </location>
</feature>